<proteinExistence type="predicted"/>
<gene>
    <name evidence="1" type="ORF">RPERSI_LOCUS3472</name>
</gene>
<protein>
    <submittedName>
        <fullName evidence="1">21226_t:CDS:1</fullName>
    </submittedName>
</protein>
<dbReference type="Proteomes" id="UP000789920">
    <property type="component" value="Unassembled WGS sequence"/>
</dbReference>
<sequence>MVIVKLRSVTKKIDGAFGSIPTSQLSSYPTLLNKTLISSVVRRVVWYPVVPLVAQFCNSFFETYAYVNHVVSYPLFLLCYIGMSLQGLLNALVFSQDIAVTRAFQSIKLHWWITNVNRYEFTYPHLSYNKAIIDEFSIPGKT</sequence>
<dbReference type="EMBL" id="CAJVQC010004319">
    <property type="protein sequence ID" value="CAG8539066.1"/>
    <property type="molecule type" value="Genomic_DNA"/>
</dbReference>
<evidence type="ECO:0000313" key="1">
    <source>
        <dbReference type="EMBL" id="CAG8539066.1"/>
    </source>
</evidence>
<name>A0ACA9LM99_9GLOM</name>
<feature type="non-terminal residue" evidence="1">
    <location>
        <position position="142"/>
    </location>
</feature>
<organism evidence="1 2">
    <name type="scientific">Racocetra persica</name>
    <dbReference type="NCBI Taxonomy" id="160502"/>
    <lineage>
        <taxon>Eukaryota</taxon>
        <taxon>Fungi</taxon>
        <taxon>Fungi incertae sedis</taxon>
        <taxon>Mucoromycota</taxon>
        <taxon>Glomeromycotina</taxon>
        <taxon>Glomeromycetes</taxon>
        <taxon>Diversisporales</taxon>
        <taxon>Gigasporaceae</taxon>
        <taxon>Racocetra</taxon>
    </lineage>
</organism>
<evidence type="ECO:0000313" key="2">
    <source>
        <dbReference type="Proteomes" id="UP000789920"/>
    </source>
</evidence>
<comment type="caution">
    <text evidence="1">The sequence shown here is derived from an EMBL/GenBank/DDBJ whole genome shotgun (WGS) entry which is preliminary data.</text>
</comment>
<reference evidence="1" key="1">
    <citation type="submission" date="2021-06" db="EMBL/GenBank/DDBJ databases">
        <authorList>
            <person name="Kallberg Y."/>
            <person name="Tangrot J."/>
            <person name="Rosling A."/>
        </authorList>
    </citation>
    <scope>NUCLEOTIDE SEQUENCE</scope>
    <source>
        <strain evidence="1">MA461A</strain>
    </source>
</reference>
<accession>A0ACA9LM99</accession>
<keyword evidence="2" id="KW-1185">Reference proteome</keyword>